<dbReference type="EMBL" id="GBXM01109215">
    <property type="protein sequence ID" value="JAG99361.1"/>
    <property type="molecule type" value="Transcribed_RNA"/>
</dbReference>
<evidence type="ECO:0000313" key="2">
    <source>
        <dbReference type="EMBL" id="JAG99361.1"/>
    </source>
</evidence>
<protein>
    <submittedName>
        <fullName evidence="2">Uncharacterized protein</fullName>
    </submittedName>
</protein>
<feature type="signal peptide" evidence="1">
    <location>
        <begin position="1"/>
        <end position="16"/>
    </location>
</feature>
<sequence length="23" mass="2426">MHSALLLLCVTPCITALCHSEAV</sequence>
<reference evidence="2" key="2">
    <citation type="journal article" date="2015" name="Fish Shellfish Immunol.">
        <title>Early steps in the European eel (Anguilla anguilla)-Vibrio vulnificus interaction in the gills: Role of the RtxA13 toxin.</title>
        <authorList>
            <person name="Callol A."/>
            <person name="Pajuelo D."/>
            <person name="Ebbesson L."/>
            <person name="Teles M."/>
            <person name="MacKenzie S."/>
            <person name="Amaro C."/>
        </authorList>
    </citation>
    <scope>NUCLEOTIDE SEQUENCE</scope>
</reference>
<evidence type="ECO:0000256" key="1">
    <source>
        <dbReference type="SAM" id="SignalP"/>
    </source>
</evidence>
<reference evidence="2" key="1">
    <citation type="submission" date="2014-11" db="EMBL/GenBank/DDBJ databases">
        <authorList>
            <person name="Amaro Gonzalez C."/>
        </authorList>
    </citation>
    <scope>NUCLEOTIDE SEQUENCE</scope>
</reference>
<feature type="chain" id="PRO_5002430585" evidence="1">
    <location>
        <begin position="17"/>
        <end position="23"/>
    </location>
</feature>
<dbReference type="AlphaFoldDB" id="A0A0E9P598"/>
<organism evidence="2">
    <name type="scientific">Anguilla anguilla</name>
    <name type="common">European freshwater eel</name>
    <name type="synonym">Muraena anguilla</name>
    <dbReference type="NCBI Taxonomy" id="7936"/>
    <lineage>
        <taxon>Eukaryota</taxon>
        <taxon>Metazoa</taxon>
        <taxon>Chordata</taxon>
        <taxon>Craniata</taxon>
        <taxon>Vertebrata</taxon>
        <taxon>Euteleostomi</taxon>
        <taxon>Actinopterygii</taxon>
        <taxon>Neopterygii</taxon>
        <taxon>Teleostei</taxon>
        <taxon>Anguilliformes</taxon>
        <taxon>Anguillidae</taxon>
        <taxon>Anguilla</taxon>
    </lineage>
</organism>
<proteinExistence type="predicted"/>
<keyword evidence="1" id="KW-0732">Signal</keyword>
<name>A0A0E9P598_ANGAN</name>
<accession>A0A0E9P598</accession>